<dbReference type="Gene3D" id="3.30.565.10">
    <property type="entry name" value="Histidine kinase-like ATPase, C-terminal domain"/>
    <property type="match status" value="1"/>
</dbReference>
<comment type="caution">
    <text evidence="4">The sequence shown here is derived from an EMBL/GenBank/DDBJ whole genome shotgun (WGS) entry which is preliminary data.</text>
</comment>
<dbReference type="InterPro" id="IPR011623">
    <property type="entry name" value="7TMR_DISM_rcpt_extracell_dom1"/>
</dbReference>
<dbReference type="GO" id="GO:0000155">
    <property type="term" value="F:phosphorelay sensor kinase activity"/>
    <property type="evidence" value="ECO:0007669"/>
    <property type="project" value="InterPro"/>
</dbReference>
<sequence length="441" mass="51153">MLLDFHSEIYSWIRGGLFVLFVYHLLIFFQNRSKLYLYYSLYLLALTIYLLSHIATGKVSEFYNYINFSIQFLAYAAYVLFARELLDTRTYLIKWDRYFVIETKVLLILFPTFILIQVLLGYEFQIKAFTLVAPILTIFTLISYYIIYTRIKDNFSSYFVAGSLIYLLLANISFLELFVGLEFFTDFGLQPMFFVYLGAMLQCIIFSIIIGFTIKRIEQKSKNAEVRLAIKLKEMEELKMTALQSQMNPHFLFNSLNSINNFVLKNEVEKASDYITKFSKLIRVILNSSSSPTSTLSDELGILALYIKLEKMRVTGGFKYTVKVDENLNLDKIKVPPMFLQPFIENSIWHGIMKKEGEKMINLTIKEDNGNVLCIVLDNGIGINKAKELSHMSQKRKFFGAEATENRIRMLYQNKDVHIVTKDISSNTTTGTQVSIKFPLL</sequence>
<dbReference type="InterPro" id="IPR010559">
    <property type="entry name" value="Sig_transdc_His_kin_internal"/>
</dbReference>
<dbReference type="SUPFAM" id="SSF55874">
    <property type="entry name" value="ATPase domain of HSP90 chaperone/DNA topoisomerase II/histidine kinase"/>
    <property type="match status" value="1"/>
</dbReference>
<dbReference type="GO" id="GO:0016020">
    <property type="term" value="C:membrane"/>
    <property type="evidence" value="ECO:0007669"/>
    <property type="project" value="InterPro"/>
</dbReference>
<dbReference type="Pfam" id="PF07695">
    <property type="entry name" value="7TMR-DISM_7TM"/>
    <property type="match status" value="1"/>
</dbReference>
<dbReference type="EMBL" id="QTTQ01000009">
    <property type="protein sequence ID" value="REE83592.1"/>
    <property type="molecule type" value="Genomic_DNA"/>
</dbReference>
<feature type="transmembrane region" description="Helical" evidence="1">
    <location>
        <begin position="12"/>
        <end position="29"/>
    </location>
</feature>
<evidence type="ECO:0000256" key="1">
    <source>
        <dbReference type="SAM" id="Phobius"/>
    </source>
</evidence>
<dbReference type="InterPro" id="IPR050640">
    <property type="entry name" value="Bact_2-comp_sensor_kinase"/>
</dbReference>
<feature type="transmembrane region" description="Helical" evidence="1">
    <location>
        <begin position="193"/>
        <end position="214"/>
    </location>
</feature>
<keyword evidence="1" id="KW-1133">Transmembrane helix</keyword>
<dbReference type="OrthoDB" id="6190788at2"/>
<name>A0A3D9S4V4_9FLAO</name>
<dbReference type="PANTHER" id="PTHR34220:SF7">
    <property type="entry name" value="SENSOR HISTIDINE KINASE YPDA"/>
    <property type="match status" value="1"/>
</dbReference>
<protein>
    <submittedName>
        <fullName evidence="4">7TM protein involved in diverse intracellular signaling</fullName>
    </submittedName>
</protein>
<proteinExistence type="predicted"/>
<evidence type="ECO:0000313" key="4">
    <source>
        <dbReference type="EMBL" id="REE83592.1"/>
    </source>
</evidence>
<keyword evidence="1" id="KW-0812">Transmembrane</keyword>
<keyword evidence="5" id="KW-1185">Reference proteome</keyword>
<feature type="transmembrane region" description="Helical" evidence="1">
    <location>
        <begin position="128"/>
        <end position="147"/>
    </location>
</feature>
<gene>
    <name evidence="4" type="ORF">BX611_0884</name>
</gene>
<feature type="transmembrane region" description="Helical" evidence="1">
    <location>
        <begin position="103"/>
        <end position="122"/>
    </location>
</feature>
<evidence type="ECO:0000313" key="5">
    <source>
        <dbReference type="Proteomes" id="UP000256429"/>
    </source>
</evidence>
<organism evidence="4 5">
    <name type="scientific">Lutibacter oceani</name>
    <dbReference type="NCBI Taxonomy" id="1853311"/>
    <lineage>
        <taxon>Bacteria</taxon>
        <taxon>Pseudomonadati</taxon>
        <taxon>Bacteroidota</taxon>
        <taxon>Flavobacteriia</taxon>
        <taxon>Flavobacteriales</taxon>
        <taxon>Flavobacteriaceae</taxon>
        <taxon>Lutibacter</taxon>
    </lineage>
</organism>
<keyword evidence="1" id="KW-0472">Membrane</keyword>
<feature type="domain" description="7TM-DISM receptor extracellular" evidence="3">
    <location>
        <begin position="14"/>
        <end position="211"/>
    </location>
</feature>
<dbReference type="AlphaFoldDB" id="A0A3D9S4V4"/>
<accession>A0A3D9S4V4</accession>
<evidence type="ECO:0000259" key="3">
    <source>
        <dbReference type="Pfam" id="PF07695"/>
    </source>
</evidence>
<dbReference type="InterPro" id="IPR036890">
    <property type="entry name" value="HATPase_C_sf"/>
</dbReference>
<feature type="transmembrane region" description="Helical" evidence="1">
    <location>
        <begin position="62"/>
        <end position="82"/>
    </location>
</feature>
<dbReference type="PANTHER" id="PTHR34220">
    <property type="entry name" value="SENSOR HISTIDINE KINASE YPDA"/>
    <property type="match status" value="1"/>
</dbReference>
<dbReference type="RefSeq" id="WP_115878416.1">
    <property type="nucleotide sequence ID" value="NZ_QTTQ01000009.1"/>
</dbReference>
<feature type="transmembrane region" description="Helical" evidence="1">
    <location>
        <begin position="36"/>
        <end position="56"/>
    </location>
</feature>
<reference evidence="4 5" key="1">
    <citation type="submission" date="2018-08" db="EMBL/GenBank/DDBJ databases">
        <title>Genomic Encyclopedia of Type Strains, Phase III (KMG-III): the genomes of soil and plant-associated and newly described type strains.</title>
        <authorList>
            <person name="Whitman W."/>
        </authorList>
    </citation>
    <scope>NUCLEOTIDE SEQUENCE [LARGE SCALE GENOMIC DNA]</scope>
    <source>
        <strain evidence="4 5">325-5</strain>
    </source>
</reference>
<dbReference type="Proteomes" id="UP000256429">
    <property type="component" value="Unassembled WGS sequence"/>
</dbReference>
<feature type="transmembrane region" description="Helical" evidence="1">
    <location>
        <begin position="159"/>
        <end position="181"/>
    </location>
</feature>
<feature type="domain" description="Signal transduction histidine kinase internal region" evidence="2">
    <location>
        <begin position="239"/>
        <end position="315"/>
    </location>
</feature>
<evidence type="ECO:0000259" key="2">
    <source>
        <dbReference type="Pfam" id="PF06580"/>
    </source>
</evidence>
<dbReference type="Pfam" id="PF06580">
    <property type="entry name" value="His_kinase"/>
    <property type="match status" value="1"/>
</dbReference>